<reference evidence="4" key="1">
    <citation type="submission" date="2012-12" db="EMBL/GenBank/DDBJ databases">
        <authorList>
            <person name="Hellsten U."/>
            <person name="Grimwood J."/>
            <person name="Chapman J.A."/>
            <person name="Shapiro H."/>
            <person name="Aerts A."/>
            <person name="Otillar R.P."/>
            <person name="Terry A.Y."/>
            <person name="Boore J.L."/>
            <person name="Simakov O."/>
            <person name="Marletaz F."/>
            <person name="Cho S.-J."/>
            <person name="Edsinger-Gonzales E."/>
            <person name="Havlak P."/>
            <person name="Kuo D.-H."/>
            <person name="Larsson T."/>
            <person name="Lv J."/>
            <person name="Arendt D."/>
            <person name="Savage R."/>
            <person name="Osoegawa K."/>
            <person name="de Jong P."/>
            <person name="Lindberg D.R."/>
            <person name="Seaver E.C."/>
            <person name="Weisblat D.A."/>
            <person name="Putnam N.H."/>
            <person name="Grigoriev I.V."/>
            <person name="Rokhsar D.S."/>
        </authorList>
    </citation>
    <scope>NUCLEOTIDE SEQUENCE</scope>
    <source>
        <strain evidence="4">I ESC-2004</strain>
    </source>
</reference>
<evidence type="ECO:0000313" key="3">
    <source>
        <dbReference type="EnsemblMetazoa" id="CapteP210513"/>
    </source>
</evidence>
<feature type="compositionally biased region" description="Low complexity" evidence="1">
    <location>
        <begin position="138"/>
        <end position="155"/>
    </location>
</feature>
<dbReference type="Proteomes" id="UP000014760">
    <property type="component" value="Unassembled WGS sequence"/>
</dbReference>
<dbReference type="EMBL" id="KB292627">
    <property type="protein sequence ID" value="ELU17222.1"/>
    <property type="molecule type" value="Genomic_DNA"/>
</dbReference>
<feature type="compositionally biased region" description="Basic and acidic residues" evidence="1">
    <location>
        <begin position="125"/>
        <end position="135"/>
    </location>
</feature>
<reference evidence="3" key="3">
    <citation type="submission" date="2015-06" db="UniProtKB">
        <authorList>
            <consortium name="EnsemblMetazoa"/>
        </authorList>
    </citation>
    <scope>IDENTIFICATION</scope>
</reference>
<feature type="region of interest" description="Disordered" evidence="1">
    <location>
        <begin position="114"/>
        <end position="155"/>
    </location>
</feature>
<accession>R7VF86</accession>
<gene>
    <name evidence="2" type="ORF">CAPTEDRAFT_210513</name>
</gene>
<evidence type="ECO:0000313" key="2">
    <source>
        <dbReference type="EMBL" id="ELU17222.1"/>
    </source>
</evidence>
<name>R7VF86_CAPTE</name>
<evidence type="ECO:0000256" key="1">
    <source>
        <dbReference type="SAM" id="MobiDB-lite"/>
    </source>
</evidence>
<dbReference type="EMBL" id="AMQN01004109">
    <property type="status" value="NOT_ANNOTATED_CDS"/>
    <property type="molecule type" value="Genomic_DNA"/>
</dbReference>
<sequence length="252" mass="28574">MAESLAKEDGQATSKEHKLHELSEDELDACLSWALTWVECDAEEDSLCRQIDLEPTCQPAQQGHIHLYCGKRLRLWMSAQLRRRGFAIRVCKANQIGESEEELRNVTQSIKKSWVESNAASQPVHETRDPERDGLEASGSSSGSSSGCKPMRSSRSSGVMEQLLNEMDQVFHDILAEDVAHLPYPINVIQVRRCLQVMNDAPIKKYISRELTYDLLSSVHSTWQKRDNPCKLCDQQGSGNTRWFMTKPVKIK</sequence>
<keyword evidence="4" id="KW-1185">Reference proteome</keyword>
<reference evidence="2 4" key="2">
    <citation type="journal article" date="2013" name="Nature">
        <title>Insights into bilaterian evolution from three spiralian genomes.</title>
        <authorList>
            <person name="Simakov O."/>
            <person name="Marletaz F."/>
            <person name="Cho S.J."/>
            <person name="Edsinger-Gonzales E."/>
            <person name="Havlak P."/>
            <person name="Hellsten U."/>
            <person name="Kuo D.H."/>
            <person name="Larsson T."/>
            <person name="Lv J."/>
            <person name="Arendt D."/>
            <person name="Savage R."/>
            <person name="Osoegawa K."/>
            <person name="de Jong P."/>
            <person name="Grimwood J."/>
            <person name="Chapman J.A."/>
            <person name="Shapiro H."/>
            <person name="Aerts A."/>
            <person name="Otillar R.P."/>
            <person name="Terry A.Y."/>
            <person name="Boore J.L."/>
            <person name="Grigoriev I.V."/>
            <person name="Lindberg D.R."/>
            <person name="Seaver E.C."/>
            <person name="Weisblat D.A."/>
            <person name="Putnam N.H."/>
            <person name="Rokhsar D.S."/>
        </authorList>
    </citation>
    <scope>NUCLEOTIDE SEQUENCE</scope>
    <source>
        <strain evidence="2 4">I ESC-2004</strain>
    </source>
</reference>
<organism evidence="2">
    <name type="scientific">Capitella teleta</name>
    <name type="common">Polychaete worm</name>
    <dbReference type="NCBI Taxonomy" id="283909"/>
    <lineage>
        <taxon>Eukaryota</taxon>
        <taxon>Metazoa</taxon>
        <taxon>Spiralia</taxon>
        <taxon>Lophotrochozoa</taxon>
        <taxon>Annelida</taxon>
        <taxon>Polychaeta</taxon>
        <taxon>Sedentaria</taxon>
        <taxon>Scolecida</taxon>
        <taxon>Capitellidae</taxon>
        <taxon>Capitella</taxon>
    </lineage>
</organism>
<evidence type="ECO:0000313" key="4">
    <source>
        <dbReference type="Proteomes" id="UP000014760"/>
    </source>
</evidence>
<protein>
    <submittedName>
        <fullName evidence="2 3">Uncharacterized protein</fullName>
    </submittedName>
</protein>
<proteinExistence type="predicted"/>
<dbReference type="AlphaFoldDB" id="R7VF86"/>
<dbReference type="EnsemblMetazoa" id="CapteT210513">
    <property type="protein sequence ID" value="CapteP210513"/>
    <property type="gene ID" value="CapteG210513"/>
</dbReference>
<dbReference type="HOGENOM" id="CLU_1103665_0_0_1"/>